<name>A0A9Q0CWX6_9POAL</name>
<reference evidence="2" key="1">
    <citation type="journal article" date="2022" name="Cell">
        <title>Repeat-based holocentromeres influence genome architecture and karyotype evolution.</title>
        <authorList>
            <person name="Hofstatter P.G."/>
            <person name="Thangavel G."/>
            <person name="Lux T."/>
            <person name="Neumann P."/>
            <person name="Vondrak T."/>
            <person name="Novak P."/>
            <person name="Zhang M."/>
            <person name="Costa L."/>
            <person name="Castellani M."/>
            <person name="Scott A."/>
            <person name="Toegelov H."/>
            <person name="Fuchs J."/>
            <person name="Mata-Sucre Y."/>
            <person name="Dias Y."/>
            <person name="Vanzela A.L.L."/>
            <person name="Huettel B."/>
            <person name="Almeida C.C.S."/>
            <person name="Simkova H."/>
            <person name="Souza G."/>
            <person name="Pedrosa-Harand A."/>
            <person name="Macas J."/>
            <person name="Mayer K.F.X."/>
            <person name="Houben A."/>
            <person name="Marques A."/>
        </authorList>
    </citation>
    <scope>NUCLEOTIDE SEQUENCE</scope>
    <source>
        <strain evidence="2">RhyBre1mFocal</strain>
    </source>
</reference>
<comment type="caution">
    <text evidence="2">The sequence shown here is derived from an EMBL/GenBank/DDBJ whole genome shotgun (WGS) entry which is preliminary data.</text>
</comment>
<feature type="domain" description="Retrotransposon gag" evidence="1">
    <location>
        <begin position="43"/>
        <end position="133"/>
    </location>
</feature>
<accession>A0A9Q0CWX6</accession>
<proteinExistence type="predicted"/>
<protein>
    <recommendedName>
        <fullName evidence="1">Retrotransposon gag domain-containing protein</fullName>
    </recommendedName>
</protein>
<dbReference type="PANTHER" id="PTHR33223">
    <property type="entry name" value="CCHC-TYPE DOMAIN-CONTAINING PROTEIN"/>
    <property type="match status" value="1"/>
</dbReference>
<dbReference type="PANTHER" id="PTHR33223:SF10">
    <property type="entry name" value="AMINOTRANSFERASE-LIKE PLANT MOBILE DOMAIN-CONTAINING PROTEIN"/>
    <property type="match status" value="1"/>
</dbReference>
<gene>
    <name evidence="2" type="ORF">LUZ63_000748</name>
</gene>
<dbReference type="Proteomes" id="UP001151287">
    <property type="component" value="Unassembled WGS sequence"/>
</dbReference>
<sequence>MVERLHQLSQYPAYPAHDARAFVNTFRESMLITGASERTMCLVFPTRLEGIAWDWYAQLPPRSVSSYKDLTNKFLKRFANVRAPLKTCMDLMSVRQHPNEHTRDYLDRFSIEANKCGDYREDMALLAVQRGLLEGPVQWAAMTEKFSDFAAFRERAEHLIPAEEHITAIQGQNFHGYTSHNQTFKPRNDHSPSP</sequence>
<organism evidence="2 3">
    <name type="scientific">Rhynchospora breviuscula</name>
    <dbReference type="NCBI Taxonomy" id="2022672"/>
    <lineage>
        <taxon>Eukaryota</taxon>
        <taxon>Viridiplantae</taxon>
        <taxon>Streptophyta</taxon>
        <taxon>Embryophyta</taxon>
        <taxon>Tracheophyta</taxon>
        <taxon>Spermatophyta</taxon>
        <taxon>Magnoliopsida</taxon>
        <taxon>Liliopsida</taxon>
        <taxon>Poales</taxon>
        <taxon>Cyperaceae</taxon>
        <taxon>Cyperoideae</taxon>
        <taxon>Rhynchosporeae</taxon>
        <taxon>Rhynchospora</taxon>
    </lineage>
</organism>
<evidence type="ECO:0000313" key="2">
    <source>
        <dbReference type="EMBL" id="KAJ1700969.1"/>
    </source>
</evidence>
<keyword evidence="3" id="KW-1185">Reference proteome</keyword>
<dbReference type="OrthoDB" id="1751727at2759"/>
<dbReference type="EMBL" id="JAMQYH010000001">
    <property type="protein sequence ID" value="KAJ1700969.1"/>
    <property type="molecule type" value="Genomic_DNA"/>
</dbReference>
<dbReference type="Pfam" id="PF03732">
    <property type="entry name" value="Retrotrans_gag"/>
    <property type="match status" value="1"/>
</dbReference>
<evidence type="ECO:0000259" key="1">
    <source>
        <dbReference type="Pfam" id="PF03732"/>
    </source>
</evidence>
<evidence type="ECO:0000313" key="3">
    <source>
        <dbReference type="Proteomes" id="UP001151287"/>
    </source>
</evidence>
<dbReference type="AlphaFoldDB" id="A0A9Q0CWX6"/>
<dbReference type="InterPro" id="IPR005162">
    <property type="entry name" value="Retrotrans_gag_dom"/>
</dbReference>